<comment type="catalytic activity">
    <reaction evidence="9">
        <text>a lipid X + a UDP-2-N,3-O-bis[(3R)-3-hydroxyacyl]-alpha-D-glucosamine = a lipid A disaccharide + UDP + H(+)</text>
        <dbReference type="Rhea" id="RHEA:67828"/>
        <dbReference type="ChEBI" id="CHEBI:15378"/>
        <dbReference type="ChEBI" id="CHEBI:58223"/>
        <dbReference type="ChEBI" id="CHEBI:137748"/>
        <dbReference type="ChEBI" id="CHEBI:176338"/>
        <dbReference type="ChEBI" id="CHEBI:176343"/>
        <dbReference type="EC" id="2.4.1.182"/>
    </reaction>
</comment>
<keyword evidence="7 11" id="KW-0808">Transferase</keyword>
<evidence type="ECO:0000256" key="10">
    <source>
        <dbReference type="NCBIfam" id="TIGR00215"/>
    </source>
</evidence>
<evidence type="ECO:0000256" key="4">
    <source>
        <dbReference type="ARBA" id="ARBA00022516"/>
    </source>
</evidence>
<dbReference type="EMBL" id="SMJU01000004">
    <property type="protein sequence ID" value="TDB66762.1"/>
    <property type="molecule type" value="Genomic_DNA"/>
</dbReference>
<dbReference type="PANTHER" id="PTHR30372:SF4">
    <property type="entry name" value="LIPID-A-DISACCHARIDE SYNTHASE, MITOCHONDRIAL-RELATED"/>
    <property type="match status" value="1"/>
</dbReference>
<dbReference type="GO" id="GO:0008915">
    <property type="term" value="F:lipid-A-disaccharide synthase activity"/>
    <property type="evidence" value="ECO:0007669"/>
    <property type="project" value="UniProtKB-UniRule"/>
</dbReference>
<evidence type="ECO:0000313" key="12">
    <source>
        <dbReference type="Proteomes" id="UP000295706"/>
    </source>
</evidence>
<evidence type="ECO:0000256" key="8">
    <source>
        <dbReference type="ARBA" id="ARBA00023098"/>
    </source>
</evidence>
<evidence type="ECO:0000313" key="11">
    <source>
        <dbReference type="EMBL" id="TDB66762.1"/>
    </source>
</evidence>
<dbReference type="InterPro" id="IPR003835">
    <property type="entry name" value="Glyco_trans_19"/>
</dbReference>
<dbReference type="RefSeq" id="WP_132115734.1">
    <property type="nucleotide sequence ID" value="NZ_SMJU01000004.1"/>
</dbReference>
<reference evidence="11 12" key="1">
    <citation type="submission" date="2019-02" db="EMBL/GenBank/DDBJ databases">
        <title>Arundinibacter roseus gen. nov., sp. nov., a new member of the family Cytophagaceae.</title>
        <authorList>
            <person name="Szuroczki S."/>
            <person name="Khayer B."/>
            <person name="Sproer C."/>
            <person name="Toumi M."/>
            <person name="Szabo A."/>
            <person name="Felfoldi T."/>
            <person name="Schumann P."/>
            <person name="Toth E."/>
        </authorList>
    </citation>
    <scope>NUCLEOTIDE SEQUENCE [LARGE SCALE GENOMIC DNA]</scope>
    <source>
        <strain evidence="11 12">DMA-k-7a</strain>
    </source>
</reference>
<keyword evidence="6 11" id="KW-0328">Glycosyltransferase</keyword>
<dbReference type="Proteomes" id="UP000295706">
    <property type="component" value="Unassembled WGS sequence"/>
</dbReference>
<name>A0A4R4KIV6_9BACT</name>
<evidence type="ECO:0000256" key="2">
    <source>
        <dbReference type="ARBA" id="ARBA00012687"/>
    </source>
</evidence>
<keyword evidence="12" id="KW-1185">Reference proteome</keyword>
<dbReference type="GO" id="GO:0009245">
    <property type="term" value="P:lipid A biosynthetic process"/>
    <property type="evidence" value="ECO:0007669"/>
    <property type="project" value="UniProtKB-UniRule"/>
</dbReference>
<comment type="function">
    <text evidence="1">Condensation of UDP-2,3-diacylglucosamine and 2,3-diacylglucosamine-1-phosphate to form lipid A disaccharide, a precursor of lipid A, a phosphorylated glycolipid that anchors the lipopolysaccharide to the outer membrane of the cell.</text>
</comment>
<comment type="caution">
    <text evidence="11">The sequence shown here is derived from an EMBL/GenBank/DDBJ whole genome shotgun (WGS) entry which is preliminary data.</text>
</comment>
<dbReference type="GO" id="GO:0016020">
    <property type="term" value="C:membrane"/>
    <property type="evidence" value="ECO:0007669"/>
    <property type="project" value="GOC"/>
</dbReference>
<organism evidence="11 12">
    <name type="scientific">Arundinibacter roseus</name>
    <dbReference type="NCBI Taxonomy" id="2070510"/>
    <lineage>
        <taxon>Bacteria</taxon>
        <taxon>Pseudomonadati</taxon>
        <taxon>Bacteroidota</taxon>
        <taxon>Cytophagia</taxon>
        <taxon>Cytophagales</taxon>
        <taxon>Spirosomataceae</taxon>
        <taxon>Arundinibacter</taxon>
    </lineage>
</organism>
<dbReference type="AlphaFoldDB" id="A0A4R4KIV6"/>
<keyword evidence="5" id="KW-0441">Lipid A biosynthesis</keyword>
<sequence>MKYYLIAGERSGDLHGSNLMKGIRAHDPDAQFRAWGGDLMKEQGAELVMHYTQMAFMGFWEVFKNLRTISGFLKKCKADLIENAPDALILIDYPGFNLRIAAFAKKKGIRVFYYISPKVWAWNQRRALGIKANVDHMFVIFPFEVDFYKKYSYEVTYVGNPLMDAIQDFVPDESFRNKNELGQKRVVALLPGSRQQEVTGMLDRMLSIKPYFEDHEFVIAAIRTLPASLYEKYTSQPGVTLVYEATYDLLHIAEAALVTSGTATLETALFGVPEVVCYRTSAVSYRIAKALIQVPFISLVNLIMEKEIVRELIQDEFSSQNLHAELAALVEGGAKRSKQLAAYAELKKRVGDKGASLRTGAEIVRLLQV</sequence>
<protein>
    <recommendedName>
        <fullName evidence="3 10">Lipid-A-disaccharide synthase</fullName>
        <ecNumber evidence="2 10">2.4.1.182</ecNumber>
    </recommendedName>
</protein>
<dbReference type="OrthoDB" id="9801642at2"/>
<dbReference type="EC" id="2.4.1.182" evidence="2 10"/>
<dbReference type="Pfam" id="PF02684">
    <property type="entry name" value="LpxB"/>
    <property type="match status" value="1"/>
</dbReference>
<evidence type="ECO:0000256" key="6">
    <source>
        <dbReference type="ARBA" id="ARBA00022676"/>
    </source>
</evidence>
<dbReference type="NCBIfam" id="TIGR00215">
    <property type="entry name" value="lpxB"/>
    <property type="match status" value="1"/>
</dbReference>
<dbReference type="GO" id="GO:0005543">
    <property type="term" value="F:phospholipid binding"/>
    <property type="evidence" value="ECO:0007669"/>
    <property type="project" value="TreeGrafter"/>
</dbReference>
<gene>
    <name evidence="11" type="ORF">EZE20_06450</name>
</gene>
<accession>A0A4R4KIV6</accession>
<evidence type="ECO:0000256" key="7">
    <source>
        <dbReference type="ARBA" id="ARBA00022679"/>
    </source>
</evidence>
<dbReference type="PANTHER" id="PTHR30372">
    <property type="entry name" value="LIPID-A-DISACCHARIDE SYNTHASE"/>
    <property type="match status" value="1"/>
</dbReference>
<keyword evidence="4" id="KW-0444">Lipid biosynthesis</keyword>
<evidence type="ECO:0000256" key="5">
    <source>
        <dbReference type="ARBA" id="ARBA00022556"/>
    </source>
</evidence>
<evidence type="ECO:0000256" key="9">
    <source>
        <dbReference type="ARBA" id="ARBA00048975"/>
    </source>
</evidence>
<evidence type="ECO:0000256" key="1">
    <source>
        <dbReference type="ARBA" id="ARBA00002056"/>
    </source>
</evidence>
<proteinExistence type="predicted"/>
<keyword evidence="8" id="KW-0443">Lipid metabolism</keyword>
<evidence type="ECO:0000256" key="3">
    <source>
        <dbReference type="ARBA" id="ARBA00020902"/>
    </source>
</evidence>
<dbReference type="SUPFAM" id="SSF53756">
    <property type="entry name" value="UDP-Glycosyltransferase/glycogen phosphorylase"/>
    <property type="match status" value="1"/>
</dbReference>